<dbReference type="EMBL" id="JAAMPC010000002">
    <property type="protein sequence ID" value="KAG2328466.1"/>
    <property type="molecule type" value="Genomic_DNA"/>
</dbReference>
<evidence type="ECO:0000313" key="4">
    <source>
        <dbReference type="Proteomes" id="UP000886595"/>
    </source>
</evidence>
<keyword evidence="4" id="KW-1185">Reference proteome</keyword>
<organism evidence="3 4">
    <name type="scientific">Brassica carinata</name>
    <name type="common">Ethiopian mustard</name>
    <name type="synonym">Abyssinian cabbage</name>
    <dbReference type="NCBI Taxonomy" id="52824"/>
    <lineage>
        <taxon>Eukaryota</taxon>
        <taxon>Viridiplantae</taxon>
        <taxon>Streptophyta</taxon>
        <taxon>Embryophyta</taxon>
        <taxon>Tracheophyta</taxon>
        <taxon>Spermatophyta</taxon>
        <taxon>Magnoliopsida</taxon>
        <taxon>eudicotyledons</taxon>
        <taxon>Gunneridae</taxon>
        <taxon>Pentapetalae</taxon>
        <taxon>rosids</taxon>
        <taxon>malvids</taxon>
        <taxon>Brassicales</taxon>
        <taxon>Brassicaceae</taxon>
        <taxon>Brassiceae</taxon>
        <taxon>Brassica</taxon>
    </lineage>
</organism>
<dbReference type="Proteomes" id="UP000886595">
    <property type="component" value="Unassembled WGS sequence"/>
</dbReference>
<evidence type="ECO:0000313" key="3">
    <source>
        <dbReference type="EMBL" id="KAG2328466.1"/>
    </source>
</evidence>
<feature type="region of interest" description="Disordered" evidence="1">
    <location>
        <begin position="117"/>
        <end position="189"/>
    </location>
</feature>
<feature type="chain" id="PRO_5036496888" evidence="2">
    <location>
        <begin position="17"/>
        <end position="218"/>
    </location>
</feature>
<evidence type="ECO:0000256" key="2">
    <source>
        <dbReference type="SAM" id="SignalP"/>
    </source>
</evidence>
<protein>
    <submittedName>
        <fullName evidence="3">Uncharacterized protein</fullName>
    </submittedName>
</protein>
<dbReference type="AlphaFoldDB" id="A0A8X7WFC1"/>
<keyword evidence="2" id="KW-0732">Signal</keyword>
<proteinExistence type="predicted"/>
<sequence>MFLLLLNRLLLHRLFLLNPLFEILYLQSQNHRKRRRRISSNSIFFLYASLQPPLIPHKSLPCLMFLLLLNRLLLHRLFLLNPLFEILYLQSQNHRKRRRRISSNSIFFLYASPLTTPSSSPLPPTTNLASPPPSVPPPPPAPTISHGSPTRNPLPSISDPLPNPLGGDGRGSPRTPSAPSPSSDGLSQEWWLGTPSEESFFCDMTLVCLLCWKKLKKY</sequence>
<feature type="compositionally biased region" description="Low complexity" evidence="1">
    <location>
        <begin position="172"/>
        <end position="183"/>
    </location>
</feature>
<name>A0A8X7WFC1_BRACI</name>
<feature type="compositionally biased region" description="Pro residues" evidence="1">
    <location>
        <begin position="120"/>
        <end position="142"/>
    </location>
</feature>
<reference evidence="3 4" key="1">
    <citation type="submission" date="2020-02" db="EMBL/GenBank/DDBJ databases">
        <authorList>
            <person name="Ma Q."/>
            <person name="Huang Y."/>
            <person name="Song X."/>
            <person name="Pei D."/>
        </authorList>
    </citation>
    <scope>NUCLEOTIDE SEQUENCE [LARGE SCALE GENOMIC DNA]</scope>
    <source>
        <strain evidence="3">Sxm20200214</strain>
        <tissue evidence="3">Leaf</tissue>
    </source>
</reference>
<gene>
    <name evidence="3" type="ORF">Bca52824_011194</name>
</gene>
<feature type="signal peptide" evidence="2">
    <location>
        <begin position="1"/>
        <end position="16"/>
    </location>
</feature>
<evidence type="ECO:0000256" key="1">
    <source>
        <dbReference type="SAM" id="MobiDB-lite"/>
    </source>
</evidence>
<comment type="caution">
    <text evidence="3">The sequence shown here is derived from an EMBL/GenBank/DDBJ whole genome shotgun (WGS) entry which is preliminary data.</text>
</comment>
<accession>A0A8X7WFC1</accession>